<dbReference type="Proteomes" id="UP000069001">
    <property type="component" value="Unassembled WGS sequence"/>
</dbReference>
<evidence type="ECO:0000313" key="3">
    <source>
        <dbReference type="Proteomes" id="UP000069001"/>
    </source>
</evidence>
<dbReference type="EMBL" id="LOYH01000089">
    <property type="protein sequence ID" value="KVK76040.1"/>
    <property type="molecule type" value="Genomic_DNA"/>
</dbReference>
<proteinExistence type="predicted"/>
<gene>
    <name evidence="2" type="ORF">WS90_25770</name>
</gene>
<name>A0A103Z9P6_BURCE</name>
<reference evidence="2 3" key="1">
    <citation type="submission" date="2015-11" db="EMBL/GenBank/DDBJ databases">
        <title>Expanding the genomic diversity of Burkholderia species for the development of highly accurate diagnostics.</title>
        <authorList>
            <person name="Sahl J."/>
            <person name="Keim P."/>
            <person name="Wagner D."/>
        </authorList>
    </citation>
    <scope>NUCLEOTIDE SEQUENCE [LARGE SCALE GENOMIC DNA]</scope>
    <source>
        <strain evidence="2 3">MSMB1302</strain>
    </source>
</reference>
<organism evidence="2 3">
    <name type="scientific">Burkholderia cepacia</name>
    <name type="common">Pseudomonas cepacia</name>
    <dbReference type="NCBI Taxonomy" id="292"/>
    <lineage>
        <taxon>Bacteria</taxon>
        <taxon>Pseudomonadati</taxon>
        <taxon>Pseudomonadota</taxon>
        <taxon>Betaproteobacteria</taxon>
        <taxon>Burkholderiales</taxon>
        <taxon>Burkholderiaceae</taxon>
        <taxon>Burkholderia</taxon>
        <taxon>Burkholderia cepacia complex</taxon>
    </lineage>
</organism>
<evidence type="ECO:0000256" key="1">
    <source>
        <dbReference type="SAM" id="Phobius"/>
    </source>
</evidence>
<sequence>MHWVEYLRLSVRAQTEKTGIQAKKRAPVAYIAVGMCCVMFMIVSVCRNRLFVSNAASVLPVRDDAKIIFSAVLFPVVLTHSGATNPACFRGLTDLTPVRKMT</sequence>
<keyword evidence="1" id="KW-0812">Transmembrane</keyword>
<accession>A0A103Z9P6</accession>
<dbReference type="AlphaFoldDB" id="A0A103Z9P6"/>
<comment type="caution">
    <text evidence="2">The sequence shown here is derived from an EMBL/GenBank/DDBJ whole genome shotgun (WGS) entry which is preliminary data.</text>
</comment>
<keyword evidence="1" id="KW-1133">Transmembrane helix</keyword>
<feature type="transmembrane region" description="Helical" evidence="1">
    <location>
        <begin position="28"/>
        <end position="46"/>
    </location>
</feature>
<protein>
    <submittedName>
        <fullName evidence="2">Uncharacterized protein</fullName>
    </submittedName>
</protein>
<keyword evidence="1" id="KW-0472">Membrane</keyword>
<evidence type="ECO:0000313" key="2">
    <source>
        <dbReference type="EMBL" id="KVK76040.1"/>
    </source>
</evidence>